<keyword evidence="2" id="KW-1185">Reference proteome</keyword>
<sequence length="345" mass="38738">MGNILRVLSSCLGSKPSEQGQASIPRPNLDAVGFAALARDLLHFETTGQVPEGLSNYVTTTKRTQAVWYGKLLAGWKGAKPPPRNAHEASNFVVATLHGHRKVDIQGILLFYDLTQEVPAEPVIDGHAPVVPHSHPNIPTDLWPEGVQYELRTLPVDKKAVADGDTLTVYVDVNDDIREKAIVPNNVLQAIAKRRAARKVRDYITADALAKNIFQAGYKVFDSKDSGDVLAHKYRVRFRGVDAPESSMPYGQEAKAVLLSLVEQQRLSLLVYDMDQYGRIVADVYSNRGFIQEILLKKGCAWHYTAYDHRPDFSKWEQQARAKRLGLWAASNPQKPWEYRKERKK</sequence>
<name>A0ACC2EC88_DIPCM</name>
<accession>A0ACC2EC88</accession>
<gene>
    <name evidence="1" type="ORF">O6H91_02G002500</name>
</gene>
<reference evidence="2" key="1">
    <citation type="journal article" date="2024" name="Proc. Natl. Acad. Sci. U.S.A.">
        <title>Extraordinary preservation of gene collinearity over three hundred million years revealed in homosporous lycophytes.</title>
        <authorList>
            <person name="Li C."/>
            <person name="Wickell D."/>
            <person name="Kuo L.Y."/>
            <person name="Chen X."/>
            <person name="Nie B."/>
            <person name="Liao X."/>
            <person name="Peng D."/>
            <person name="Ji J."/>
            <person name="Jenkins J."/>
            <person name="Williams M."/>
            <person name="Shu S."/>
            <person name="Plott C."/>
            <person name="Barry K."/>
            <person name="Rajasekar S."/>
            <person name="Grimwood J."/>
            <person name="Han X."/>
            <person name="Sun S."/>
            <person name="Hou Z."/>
            <person name="He W."/>
            <person name="Dai G."/>
            <person name="Sun C."/>
            <person name="Schmutz J."/>
            <person name="Leebens-Mack J.H."/>
            <person name="Li F.W."/>
            <person name="Wang L."/>
        </authorList>
    </citation>
    <scope>NUCLEOTIDE SEQUENCE [LARGE SCALE GENOMIC DNA]</scope>
    <source>
        <strain evidence="2">cv. PW_Plant_1</strain>
    </source>
</reference>
<evidence type="ECO:0000313" key="2">
    <source>
        <dbReference type="Proteomes" id="UP001162992"/>
    </source>
</evidence>
<protein>
    <submittedName>
        <fullName evidence="1">Uncharacterized protein</fullName>
    </submittedName>
</protein>
<evidence type="ECO:0000313" key="1">
    <source>
        <dbReference type="EMBL" id="KAJ7564109.1"/>
    </source>
</evidence>
<dbReference type="Proteomes" id="UP001162992">
    <property type="component" value="Chromosome 2"/>
</dbReference>
<comment type="caution">
    <text evidence="1">The sequence shown here is derived from an EMBL/GenBank/DDBJ whole genome shotgun (WGS) entry which is preliminary data.</text>
</comment>
<proteinExistence type="predicted"/>
<organism evidence="1 2">
    <name type="scientific">Diphasiastrum complanatum</name>
    <name type="common">Issler's clubmoss</name>
    <name type="synonym">Lycopodium complanatum</name>
    <dbReference type="NCBI Taxonomy" id="34168"/>
    <lineage>
        <taxon>Eukaryota</taxon>
        <taxon>Viridiplantae</taxon>
        <taxon>Streptophyta</taxon>
        <taxon>Embryophyta</taxon>
        <taxon>Tracheophyta</taxon>
        <taxon>Lycopodiopsida</taxon>
        <taxon>Lycopodiales</taxon>
        <taxon>Lycopodiaceae</taxon>
        <taxon>Lycopodioideae</taxon>
        <taxon>Diphasiastrum</taxon>
    </lineage>
</organism>
<dbReference type="EMBL" id="CM055093">
    <property type="protein sequence ID" value="KAJ7564109.1"/>
    <property type="molecule type" value="Genomic_DNA"/>
</dbReference>